<evidence type="ECO:0000313" key="3">
    <source>
        <dbReference type="EMBL" id="RKM99544.1"/>
    </source>
</evidence>
<evidence type="ECO:0000313" key="4">
    <source>
        <dbReference type="Proteomes" id="UP000028058"/>
    </source>
</evidence>
<proteinExistence type="predicted"/>
<organism evidence="3 4">
    <name type="scientific">Streptomyces xinghaiensis</name>
    <dbReference type="NCBI Taxonomy" id="1038928"/>
    <lineage>
        <taxon>Bacteria</taxon>
        <taxon>Bacillati</taxon>
        <taxon>Actinomycetota</taxon>
        <taxon>Actinomycetes</taxon>
        <taxon>Kitasatosporales</taxon>
        <taxon>Streptomycetaceae</taxon>
        <taxon>Streptomyces</taxon>
    </lineage>
</organism>
<reference evidence="3 4" key="1">
    <citation type="journal article" date="2014" name="Genome Announc.">
        <title>Draft Genome Sequence of Streptomyces fradiae ATCC 19609, a Strain Highly Sensitive to Antibiotics.</title>
        <authorList>
            <person name="Bekker O.B."/>
            <person name="Klimina K.M."/>
            <person name="Vatlin A.A."/>
            <person name="Zakharevich N.V."/>
            <person name="Kasianov A.S."/>
            <person name="Danilenko V.N."/>
        </authorList>
    </citation>
    <scope>NUCLEOTIDE SEQUENCE [LARGE SCALE GENOMIC DNA]</scope>
    <source>
        <strain evidence="3 4">ATCC 19609</strain>
    </source>
</reference>
<dbReference type="Proteomes" id="UP000028058">
    <property type="component" value="Unassembled WGS sequence"/>
</dbReference>
<dbReference type="EMBL" id="JNAD02000001">
    <property type="protein sequence ID" value="RKM99544.1"/>
    <property type="molecule type" value="Genomic_DNA"/>
</dbReference>
<gene>
    <name evidence="3" type="ORF">SFRA_004305</name>
</gene>
<evidence type="ECO:0000259" key="2">
    <source>
        <dbReference type="PROSITE" id="PS50943"/>
    </source>
</evidence>
<feature type="domain" description="HTH cro/C1-type" evidence="2">
    <location>
        <begin position="76"/>
        <end position="127"/>
    </location>
</feature>
<protein>
    <submittedName>
        <fullName evidence="3">XRE family transcriptional regulator</fullName>
    </submittedName>
</protein>
<accession>A0A420VB05</accession>
<dbReference type="SMART" id="SM00530">
    <property type="entry name" value="HTH_XRE"/>
    <property type="match status" value="1"/>
</dbReference>
<dbReference type="SUPFAM" id="SSF47413">
    <property type="entry name" value="lambda repressor-like DNA-binding domains"/>
    <property type="match status" value="1"/>
</dbReference>
<dbReference type="Pfam" id="PF13560">
    <property type="entry name" value="HTH_31"/>
    <property type="match status" value="1"/>
</dbReference>
<dbReference type="Pfam" id="PF17765">
    <property type="entry name" value="MLTR_LBD"/>
    <property type="match status" value="1"/>
</dbReference>
<keyword evidence="4" id="KW-1185">Reference proteome</keyword>
<dbReference type="CDD" id="cd00093">
    <property type="entry name" value="HTH_XRE"/>
    <property type="match status" value="1"/>
</dbReference>
<dbReference type="InterPro" id="IPR041413">
    <property type="entry name" value="MLTR_LBD"/>
</dbReference>
<dbReference type="Gene3D" id="3.30.450.180">
    <property type="match status" value="1"/>
</dbReference>
<dbReference type="OrthoDB" id="3542608at2"/>
<dbReference type="InterPro" id="IPR010982">
    <property type="entry name" value="Lambda_DNA-bd_dom_sf"/>
</dbReference>
<dbReference type="AlphaFoldDB" id="A0A420VB05"/>
<dbReference type="PANTHER" id="PTHR35010">
    <property type="entry name" value="BLL4672 PROTEIN-RELATED"/>
    <property type="match status" value="1"/>
</dbReference>
<feature type="region of interest" description="Disordered" evidence="1">
    <location>
        <begin position="1"/>
        <end position="53"/>
    </location>
</feature>
<dbReference type="GO" id="GO:0003677">
    <property type="term" value="F:DNA binding"/>
    <property type="evidence" value="ECO:0007669"/>
    <property type="project" value="InterPro"/>
</dbReference>
<dbReference type="InterPro" id="IPR001387">
    <property type="entry name" value="Cro/C1-type_HTH"/>
</dbReference>
<dbReference type="Gene3D" id="1.10.260.40">
    <property type="entry name" value="lambda repressor-like DNA-binding domains"/>
    <property type="match status" value="1"/>
</dbReference>
<sequence length="330" mass="35341">MVSAPVLGGWSVPTLGPPRRDRQSPPQPGDRQYQDVRARLPDTGDVSGSGELGRALRGWRDRMPPAAAGMPVGGGRRAAGLRREEVAQLAGLSVDYLIRLEQGRATSPSAQVLAALARALRLSAAEREHLYLLAGRPAPGPGQVPAHVPPGVRRLLGQLDGAPLSVFDAAWNLVLWNRWWAALIGDPSEHRGREGNVAWRQFTGPRSRISHTPGQKARFEAALVADLRVAAVRYPADAALRSLIRDLRESGTGFAELWDTGAVGVHETHTKTVRHPEAGTFTFDCDLLTAPGSDLRIVAHTAAPGSDAAGRLRLLDVIGTRAMTGDGNRE</sequence>
<dbReference type="PANTHER" id="PTHR35010:SF2">
    <property type="entry name" value="BLL4672 PROTEIN"/>
    <property type="match status" value="1"/>
</dbReference>
<comment type="caution">
    <text evidence="3">The sequence shown here is derived from an EMBL/GenBank/DDBJ whole genome shotgun (WGS) entry which is preliminary data.</text>
</comment>
<evidence type="ECO:0000256" key="1">
    <source>
        <dbReference type="SAM" id="MobiDB-lite"/>
    </source>
</evidence>
<dbReference type="PROSITE" id="PS50943">
    <property type="entry name" value="HTH_CROC1"/>
    <property type="match status" value="1"/>
</dbReference>
<name>A0A420VB05_9ACTN</name>
<feature type="compositionally biased region" description="Basic and acidic residues" evidence="1">
    <location>
        <begin position="32"/>
        <end position="42"/>
    </location>
</feature>